<dbReference type="PANTHER" id="PTHR10408">
    <property type="entry name" value="STEROL O-ACYLTRANSFERASE"/>
    <property type="match status" value="1"/>
</dbReference>
<evidence type="ECO:0000256" key="6">
    <source>
        <dbReference type="ARBA" id="ARBA00022989"/>
    </source>
</evidence>
<feature type="transmembrane region" description="Helical" evidence="13">
    <location>
        <begin position="178"/>
        <end position="196"/>
    </location>
</feature>
<evidence type="ECO:0000256" key="3">
    <source>
        <dbReference type="ARBA" id="ARBA00022679"/>
    </source>
</evidence>
<evidence type="ECO:0000256" key="7">
    <source>
        <dbReference type="ARBA" id="ARBA00023136"/>
    </source>
</evidence>
<dbReference type="Proteomes" id="UP000654370">
    <property type="component" value="Unassembled WGS sequence"/>
</dbReference>
<dbReference type="PIRSF" id="PIRSF000439">
    <property type="entry name" value="Oat_ACAT_DAG_ARE"/>
    <property type="match status" value="1"/>
</dbReference>
<feature type="transmembrane region" description="Helical" evidence="13">
    <location>
        <begin position="202"/>
        <end position="225"/>
    </location>
</feature>
<feature type="transmembrane region" description="Helical" evidence="13">
    <location>
        <begin position="102"/>
        <end position="122"/>
    </location>
</feature>
<feature type="transmembrane region" description="Helical" evidence="13">
    <location>
        <begin position="496"/>
        <end position="514"/>
    </location>
</feature>
<dbReference type="InterPro" id="IPR004299">
    <property type="entry name" value="MBOAT_fam"/>
</dbReference>
<keyword evidence="3 10" id="KW-0808">Transferase</keyword>
<dbReference type="InterPro" id="IPR014371">
    <property type="entry name" value="Oat_ACAT_DAG_ARE"/>
</dbReference>
<dbReference type="GO" id="GO:0034737">
    <property type="term" value="F:ergosterol O-acyltransferase activity"/>
    <property type="evidence" value="ECO:0007669"/>
    <property type="project" value="TreeGrafter"/>
</dbReference>
<dbReference type="EMBL" id="JAEPQZ010000014">
    <property type="protein sequence ID" value="KAG2173609.1"/>
    <property type="molecule type" value="Genomic_DNA"/>
</dbReference>
<dbReference type="Pfam" id="PF03062">
    <property type="entry name" value="MBOAT"/>
    <property type="match status" value="1"/>
</dbReference>
<evidence type="ECO:0000256" key="4">
    <source>
        <dbReference type="ARBA" id="ARBA00022692"/>
    </source>
</evidence>
<feature type="transmembrane region" description="Helical" evidence="13">
    <location>
        <begin position="526"/>
        <end position="543"/>
    </location>
</feature>
<evidence type="ECO:0000256" key="1">
    <source>
        <dbReference type="ARBA" id="ARBA00004477"/>
    </source>
</evidence>
<evidence type="ECO:0000256" key="12">
    <source>
        <dbReference type="SAM" id="MobiDB-lite"/>
    </source>
</evidence>
<evidence type="ECO:0000256" key="2">
    <source>
        <dbReference type="ARBA" id="ARBA00009010"/>
    </source>
</evidence>
<evidence type="ECO:0000256" key="10">
    <source>
        <dbReference type="PIRNR" id="PIRNR000439"/>
    </source>
</evidence>
<comment type="caution">
    <text evidence="14">The sequence shown here is derived from an EMBL/GenBank/DDBJ whole genome shotgun (WGS) entry which is preliminary data.</text>
</comment>
<reference evidence="14" key="1">
    <citation type="submission" date="2020-12" db="EMBL/GenBank/DDBJ databases">
        <title>Metabolic potential, ecology and presence of endohyphal bacteria is reflected in genomic diversity of Mucoromycotina.</title>
        <authorList>
            <person name="Muszewska A."/>
            <person name="Okrasinska A."/>
            <person name="Steczkiewicz K."/>
            <person name="Drgas O."/>
            <person name="Orlowska M."/>
            <person name="Perlinska-Lenart U."/>
            <person name="Aleksandrzak-Piekarczyk T."/>
            <person name="Szatraj K."/>
            <person name="Zielenkiewicz U."/>
            <person name="Pilsyk S."/>
            <person name="Malc E."/>
            <person name="Mieczkowski P."/>
            <person name="Kruszewska J.S."/>
            <person name="Biernat P."/>
            <person name="Pawlowska J."/>
        </authorList>
    </citation>
    <scope>NUCLEOTIDE SEQUENCE</scope>
    <source>
        <strain evidence="14">WA0000067209</strain>
    </source>
</reference>
<name>A0A8H7PGM2_MORIS</name>
<accession>A0A8H7PGM2</accession>
<evidence type="ECO:0000256" key="11">
    <source>
        <dbReference type="PIRSR" id="PIRSR000439-1"/>
    </source>
</evidence>
<feature type="transmembrane region" description="Helical" evidence="13">
    <location>
        <begin position="350"/>
        <end position="369"/>
    </location>
</feature>
<protein>
    <recommendedName>
        <fullName evidence="10">O-acyltransferase</fullName>
    </recommendedName>
</protein>
<keyword evidence="6 13" id="KW-1133">Transmembrane helix</keyword>
<feature type="transmembrane region" description="Helical" evidence="13">
    <location>
        <begin position="389"/>
        <end position="416"/>
    </location>
</feature>
<keyword evidence="8 10" id="KW-0012">Acyltransferase</keyword>
<dbReference type="AlphaFoldDB" id="A0A8H7PGM2"/>
<evidence type="ECO:0000256" key="9">
    <source>
        <dbReference type="ARBA" id="ARBA00023568"/>
    </source>
</evidence>
<keyword evidence="4 13" id="KW-0812">Transmembrane</keyword>
<organism evidence="14 15">
    <name type="scientific">Mortierella isabellina</name>
    <name type="common">Filamentous fungus</name>
    <name type="synonym">Umbelopsis isabellina</name>
    <dbReference type="NCBI Taxonomy" id="91625"/>
    <lineage>
        <taxon>Eukaryota</taxon>
        <taxon>Fungi</taxon>
        <taxon>Fungi incertae sedis</taxon>
        <taxon>Mucoromycota</taxon>
        <taxon>Mucoromycotina</taxon>
        <taxon>Umbelopsidomycetes</taxon>
        <taxon>Umbelopsidales</taxon>
        <taxon>Umbelopsidaceae</taxon>
        <taxon>Umbelopsis</taxon>
    </lineage>
</organism>
<evidence type="ECO:0000256" key="13">
    <source>
        <dbReference type="SAM" id="Phobius"/>
    </source>
</evidence>
<keyword evidence="15" id="KW-1185">Reference proteome</keyword>
<dbReference type="OrthoDB" id="10039049at2759"/>
<keyword evidence="7 10" id="KW-0472">Membrane</keyword>
<proteinExistence type="inferred from homology"/>
<evidence type="ECO:0000313" key="14">
    <source>
        <dbReference type="EMBL" id="KAG2173609.1"/>
    </source>
</evidence>
<feature type="compositionally biased region" description="Polar residues" evidence="12">
    <location>
        <begin position="54"/>
        <end position="66"/>
    </location>
</feature>
<dbReference type="PANTHER" id="PTHR10408:SF9">
    <property type="entry name" value="STEROL O-ACYLTRANSFERASE 2-RELATED"/>
    <property type="match status" value="1"/>
</dbReference>
<dbReference type="GO" id="GO:0005789">
    <property type="term" value="C:endoplasmic reticulum membrane"/>
    <property type="evidence" value="ECO:0007669"/>
    <property type="project" value="UniProtKB-SubCell"/>
</dbReference>
<feature type="active site" evidence="11">
    <location>
        <position position="483"/>
    </location>
</feature>
<comment type="similarity">
    <text evidence="2 10">Belongs to the membrane-bound acyltransferase family. Sterol o-acyltransferase subfamily.</text>
</comment>
<evidence type="ECO:0000256" key="5">
    <source>
        <dbReference type="ARBA" id="ARBA00022824"/>
    </source>
</evidence>
<comment type="function">
    <text evidence="9">Sterol O-acyltransferase that catalyzes the formation of stery esters.</text>
</comment>
<evidence type="ECO:0000256" key="8">
    <source>
        <dbReference type="ARBA" id="ARBA00023315"/>
    </source>
</evidence>
<comment type="subcellular location">
    <subcellularLocation>
        <location evidence="1 10">Endoplasmic reticulum membrane</location>
        <topology evidence="1 10">Multi-pass membrane protein</topology>
    </subcellularLocation>
</comment>
<dbReference type="GO" id="GO:0008204">
    <property type="term" value="P:ergosterol metabolic process"/>
    <property type="evidence" value="ECO:0007669"/>
    <property type="project" value="TreeGrafter"/>
</dbReference>
<feature type="transmembrane region" description="Helical" evidence="13">
    <location>
        <begin position="142"/>
        <end position="166"/>
    </location>
</feature>
<gene>
    <name evidence="14" type="ORF">INT43_005027</name>
</gene>
<keyword evidence="5 10" id="KW-0256">Endoplasmic reticulum</keyword>
<sequence>MSPDISNPSKMNGGHELLKHALHNNIHTHKSVSDDTAFDGVAVNALEERPPLTKINSSPATTTPVSNPAVHSKRRRRLTFRPRMTPLDLANPESTNDQFRGFFTLFWLAMGFYVIQTVIRCYEQEGILLSLVFFRLFSKDGVALMVSDLTMVSMTLFSVPFSKLMLKGWLPYDHIGFYLQHIFQGFFLFINIYWTFWRDWPWVQSGFFTLHTIVMMMKMHSYTALNGELSLKRRRLKYLKQYLPSWIAEHHNGEGSPKLSISPSLSDVPDDMSIASEISNKSESDYQGYSPEDAAELKAMESEIELIEEDLVHGKTVFPNNVTMKNYLDYLLVPSLVYWMEYPRTDRIRPWYVFEKSLATLGSFLLLYVTTERYILPKLYDPTMSEPRVIVELLFPFMINYLLIFYIIFECILNAFAEISRFADRNFYDDWWNSVTYDEFARKWNKPVHHFLLRHVYASSMEAYKLTKTNATFLTFFLSSCLHELVLVIVTRKVRMYLFILQMLQIPLIVIGRHPIIRKRSWLGNVFFWAGMFVGPPLLGILYCREVFWTSMKQAGAI</sequence>
<evidence type="ECO:0000313" key="15">
    <source>
        <dbReference type="Proteomes" id="UP000654370"/>
    </source>
</evidence>
<feature type="region of interest" description="Disordered" evidence="12">
    <location>
        <begin position="52"/>
        <end position="74"/>
    </location>
</feature>